<proteinExistence type="predicted"/>
<dbReference type="EMBL" id="UZAH01037681">
    <property type="protein sequence ID" value="VDP50359.1"/>
    <property type="molecule type" value="Genomic_DNA"/>
</dbReference>
<name>A0A183GRH9_HELPZ</name>
<gene>
    <name evidence="1" type="ORF">HPBE_LOCUS25298</name>
</gene>
<evidence type="ECO:0000313" key="1">
    <source>
        <dbReference type="EMBL" id="VDP50359.1"/>
    </source>
</evidence>
<dbReference type="WBParaSite" id="HPBE_0002529901-mRNA-1">
    <property type="protein sequence ID" value="HPBE_0002529901-mRNA-1"/>
    <property type="gene ID" value="HPBE_0002529901"/>
</dbReference>
<protein>
    <submittedName>
        <fullName evidence="1 3">Uncharacterized protein</fullName>
    </submittedName>
</protein>
<dbReference type="AlphaFoldDB" id="A0A183GRH9"/>
<accession>A0A183GRH9</accession>
<dbReference type="Proteomes" id="UP000050761">
    <property type="component" value="Unassembled WGS sequence"/>
</dbReference>
<accession>A0A3P8HW86</accession>
<evidence type="ECO:0000313" key="3">
    <source>
        <dbReference type="WBParaSite" id="HPBE_0002529901-mRNA-1"/>
    </source>
</evidence>
<reference evidence="1 2" key="1">
    <citation type="submission" date="2018-11" db="EMBL/GenBank/DDBJ databases">
        <authorList>
            <consortium name="Pathogen Informatics"/>
        </authorList>
    </citation>
    <scope>NUCLEOTIDE SEQUENCE [LARGE SCALE GENOMIC DNA]</scope>
</reference>
<organism evidence="2 3">
    <name type="scientific">Heligmosomoides polygyrus</name>
    <name type="common">Parasitic roundworm</name>
    <dbReference type="NCBI Taxonomy" id="6339"/>
    <lineage>
        <taxon>Eukaryota</taxon>
        <taxon>Metazoa</taxon>
        <taxon>Ecdysozoa</taxon>
        <taxon>Nematoda</taxon>
        <taxon>Chromadorea</taxon>
        <taxon>Rhabditida</taxon>
        <taxon>Rhabditina</taxon>
        <taxon>Rhabditomorpha</taxon>
        <taxon>Strongyloidea</taxon>
        <taxon>Heligmosomidae</taxon>
        <taxon>Heligmosomoides</taxon>
    </lineage>
</organism>
<keyword evidence="2" id="KW-1185">Reference proteome</keyword>
<evidence type="ECO:0000313" key="2">
    <source>
        <dbReference type="Proteomes" id="UP000050761"/>
    </source>
</evidence>
<sequence>MVWMDEVVKSKSKCVHKLRYPVLAEQTMLEETSIGGCVPLVIIRDRLSSRIPLLPIWQISRTTIVDDNPNAKSGGRGIEASRRSE</sequence>
<reference evidence="3" key="2">
    <citation type="submission" date="2019-09" db="UniProtKB">
        <authorList>
            <consortium name="WormBaseParasite"/>
        </authorList>
    </citation>
    <scope>IDENTIFICATION</scope>
</reference>